<dbReference type="InterPro" id="IPR036361">
    <property type="entry name" value="SAP_dom_sf"/>
</dbReference>
<dbReference type="KEGG" id="pda:103713319"/>
<feature type="region of interest" description="Disordered" evidence="1">
    <location>
        <begin position="432"/>
        <end position="454"/>
    </location>
</feature>
<dbReference type="Pfam" id="PF02037">
    <property type="entry name" value="SAP"/>
    <property type="match status" value="1"/>
</dbReference>
<dbReference type="OrthoDB" id="5348404at2759"/>
<dbReference type="Proteomes" id="UP000228380">
    <property type="component" value="Chromosome 8"/>
</dbReference>
<evidence type="ECO:0000259" key="2">
    <source>
        <dbReference type="PROSITE" id="PS50800"/>
    </source>
</evidence>
<feature type="compositionally biased region" description="Polar residues" evidence="1">
    <location>
        <begin position="563"/>
        <end position="578"/>
    </location>
</feature>
<name>A0A8B7CFY8_PHODC</name>
<dbReference type="PANTHER" id="PTHR47031:SF3">
    <property type="entry name" value="SAP DOMAIN-CONTAINING PROTEIN"/>
    <property type="match status" value="1"/>
</dbReference>
<dbReference type="AlphaFoldDB" id="A0A8B7CFY8"/>
<sequence>MSSPYSVLNNKPIDQWRVTELKEELRKRKLPIKGLKEDLVKRLDEAVRNEKESTKEEVDNGFDLAPDPQDNGDQVEEDPQAEVHIEAVTDKVEKTDNDATIVDGSPLDINQVVNIQDGDPMPLLRSDAAAVEPSVNAASMEDSAAASVGDSITESQHVTLHNDSSSQDLRYDERHEESKPSIEDVMRSPSEPKNQVSEVSPDLGFQVRCESISTDSVSIIEKNKLKDNLNDDNFHLEVVKPEMMQISSSNDPPICGDLHPLDDDKELVKNQVSLEEADAKNATNLDLSKNEDSADGGSPEKLNLDRSSGDESMEEDVLESKHIESNIKSDEPGEKTEASEMHTVEKGTSVVAAVGVSSLEKKDTVDEEKVGPTAPTEKRKLEDNEAVRINEAIKRQRRWNSESIKFPEQQSSNISTSSILKDALLPATKRTFTRSDSTLSGDSPKERVVPPSHKLPTTSLRIDHFLRPFTLKAVQELLAKTGTVCSFWMDQIKTHCYVTYSSVEEAVATRNAVYNLQWPPNGGKLLAAEFVDPQEVKQHVEAPPQSSAPISSSPVTPKASPFEQPQASQPSRQHTLRQQLPPPPTLPPPPPTSDPPVGERLPAPPPLKKPEQAVVTLDDFFKKTKASPRIYFLPLSEEQVMAKLAAQGKSIRG</sequence>
<dbReference type="RefSeq" id="XP_008798424.2">
    <property type="nucleotide sequence ID" value="XM_008800202.4"/>
</dbReference>
<dbReference type="InterPro" id="IPR034257">
    <property type="entry name" value="Acinus_RRM"/>
</dbReference>
<dbReference type="SUPFAM" id="SSF68906">
    <property type="entry name" value="SAP domain"/>
    <property type="match status" value="1"/>
</dbReference>
<evidence type="ECO:0000313" key="4">
    <source>
        <dbReference type="RefSeq" id="XP_008798424.2"/>
    </source>
</evidence>
<dbReference type="Pfam" id="PF16294">
    <property type="entry name" value="RSB_motif"/>
    <property type="match status" value="1"/>
</dbReference>
<evidence type="ECO:0000313" key="3">
    <source>
        <dbReference type="Proteomes" id="UP000228380"/>
    </source>
</evidence>
<feature type="compositionally biased region" description="Basic and acidic residues" evidence="1">
    <location>
        <begin position="318"/>
        <end position="345"/>
    </location>
</feature>
<proteinExistence type="predicted"/>
<feature type="compositionally biased region" description="Basic and acidic residues" evidence="1">
    <location>
        <begin position="169"/>
        <end position="186"/>
    </location>
</feature>
<feature type="region of interest" description="Disordered" evidence="1">
    <location>
        <begin position="536"/>
        <end position="611"/>
    </location>
</feature>
<feature type="region of interest" description="Disordered" evidence="1">
    <location>
        <begin position="276"/>
        <end position="348"/>
    </location>
</feature>
<feature type="domain" description="SAP" evidence="2">
    <location>
        <begin position="13"/>
        <end position="47"/>
    </location>
</feature>
<gene>
    <name evidence="4" type="primary">LOC103713319</name>
</gene>
<dbReference type="Gene3D" id="1.10.720.30">
    <property type="entry name" value="SAP domain"/>
    <property type="match status" value="1"/>
</dbReference>
<dbReference type="GO" id="GO:0003676">
    <property type="term" value="F:nucleic acid binding"/>
    <property type="evidence" value="ECO:0007669"/>
    <property type="project" value="InterPro"/>
</dbReference>
<accession>A0A8B7CFY8</accession>
<reference evidence="4" key="2">
    <citation type="submission" date="2025-08" db="UniProtKB">
        <authorList>
            <consortium name="RefSeq"/>
        </authorList>
    </citation>
    <scope>IDENTIFICATION</scope>
    <source>
        <tissue evidence="4">Young leaves</tissue>
    </source>
</reference>
<organism evidence="3 4">
    <name type="scientific">Phoenix dactylifera</name>
    <name type="common">Date palm</name>
    <dbReference type="NCBI Taxonomy" id="42345"/>
    <lineage>
        <taxon>Eukaryota</taxon>
        <taxon>Viridiplantae</taxon>
        <taxon>Streptophyta</taxon>
        <taxon>Embryophyta</taxon>
        <taxon>Tracheophyta</taxon>
        <taxon>Spermatophyta</taxon>
        <taxon>Magnoliopsida</taxon>
        <taxon>Liliopsida</taxon>
        <taxon>Arecaceae</taxon>
        <taxon>Coryphoideae</taxon>
        <taxon>Phoeniceae</taxon>
        <taxon>Phoenix</taxon>
    </lineage>
</organism>
<dbReference type="GeneID" id="103713319"/>
<protein>
    <submittedName>
        <fullName evidence="4">Apoptotic chromatin condensation inducer in the nucleus-like</fullName>
    </submittedName>
</protein>
<feature type="region of interest" description="Disordered" evidence="1">
    <location>
        <begin position="133"/>
        <end position="202"/>
    </location>
</feature>
<dbReference type="PROSITE" id="PS50800">
    <property type="entry name" value="SAP"/>
    <property type="match status" value="1"/>
</dbReference>
<feature type="compositionally biased region" description="Basic and acidic residues" evidence="1">
    <location>
        <begin position="47"/>
        <end position="58"/>
    </location>
</feature>
<dbReference type="InterPro" id="IPR003034">
    <property type="entry name" value="SAP_dom"/>
</dbReference>
<dbReference type="PANTHER" id="PTHR47031">
    <property type="entry name" value="SAP DNA-BINDING DOMAIN-CONTAINING PROTEIN"/>
    <property type="match status" value="1"/>
</dbReference>
<feature type="compositionally biased region" description="Polar residues" evidence="1">
    <location>
        <begin position="150"/>
        <end position="168"/>
    </location>
</feature>
<reference evidence="3" key="1">
    <citation type="journal article" date="2019" name="Nat. Commun.">
        <title>Genome-wide association mapping of date palm fruit traits.</title>
        <authorList>
            <person name="Hazzouri K.M."/>
            <person name="Gros-Balthazard M."/>
            <person name="Flowers J.M."/>
            <person name="Copetti D."/>
            <person name="Lemansour A."/>
            <person name="Lebrun M."/>
            <person name="Masmoudi K."/>
            <person name="Ferrand S."/>
            <person name="Dhar M.I."/>
            <person name="Fresquez Z.A."/>
            <person name="Rosas U."/>
            <person name="Zhang J."/>
            <person name="Talag J."/>
            <person name="Lee S."/>
            <person name="Kudrna D."/>
            <person name="Powell R.F."/>
            <person name="Leitch I.J."/>
            <person name="Krueger R.R."/>
            <person name="Wing R.A."/>
            <person name="Amiri K.M.A."/>
            <person name="Purugganan M.D."/>
        </authorList>
    </citation>
    <scope>NUCLEOTIDE SEQUENCE [LARGE SCALE GENOMIC DNA]</scope>
    <source>
        <strain evidence="3">cv. Khalas</strain>
    </source>
</reference>
<keyword evidence="3" id="KW-1185">Reference proteome</keyword>
<feature type="region of interest" description="Disordered" evidence="1">
    <location>
        <begin position="363"/>
        <end position="383"/>
    </location>
</feature>
<feature type="compositionally biased region" description="Low complexity" evidence="1">
    <location>
        <begin position="543"/>
        <end position="557"/>
    </location>
</feature>
<feature type="compositionally biased region" description="Pro residues" evidence="1">
    <location>
        <begin position="580"/>
        <end position="594"/>
    </location>
</feature>
<dbReference type="InterPro" id="IPR032552">
    <property type="entry name" value="RSB_motif"/>
</dbReference>
<dbReference type="SMART" id="SM00513">
    <property type="entry name" value="SAP"/>
    <property type="match status" value="1"/>
</dbReference>
<feature type="region of interest" description="Disordered" evidence="1">
    <location>
        <begin position="47"/>
        <end position="79"/>
    </location>
</feature>
<dbReference type="CDD" id="cd12432">
    <property type="entry name" value="RRM_ACINU"/>
    <property type="match status" value="1"/>
</dbReference>
<evidence type="ECO:0000256" key="1">
    <source>
        <dbReference type="SAM" id="MobiDB-lite"/>
    </source>
</evidence>
<dbReference type="InterPro" id="IPR035979">
    <property type="entry name" value="RBD_domain_sf"/>
</dbReference>
<dbReference type="SUPFAM" id="SSF54928">
    <property type="entry name" value="RNA-binding domain, RBD"/>
    <property type="match status" value="1"/>
</dbReference>